<proteinExistence type="predicted"/>
<organism evidence="1 2">
    <name type="scientific">Trichothecium roseum</name>
    <dbReference type="NCBI Taxonomy" id="47278"/>
    <lineage>
        <taxon>Eukaryota</taxon>
        <taxon>Fungi</taxon>
        <taxon>Dikarya</taxon>
        <taxon>Ascomycota</taxon>
        <taxon>Pezizomycotina</taxon>
        <taxon>Sordariomycetes</taxon>
        <taxon>Hypocreomycetidae</taxon>
        <taxon>Hypocreales</taxon>
        <taxon>Hypocreales incertae sedis</taxon>
        <taxon>Trichothecium</taxon>
    </lineage>
</organism>
<evidence type="ECO:0000313" key="1">
    <source>
        <dbReference type="EMBL" id="KAI9900979.1"/>
    </source>
</evidence>
<evidence type="ECO:0000313" key="2">
    <source>
        <dbReference type="Proteomes" id="UP001163324"/>
    </source>
</evidence>
<dbReference type="EMBL" id="CM047943">
    <property type="protein sequence ID" value="KAI9900979.1"/>
    <property type="molecule type" value="Genomic_DNA"/>
</dbReference>
<accession>A0ACC0V502</accession>
<gene>
    <name evidence="1" type="ORF">N3K66_005241</name>
</gene>
<name>A0ACC0V502_9HYPO</name>
<protein>
    <submittedName>
        <fullName evidence="1">Uncharacterized protein</fullName>
    </submittedName>
</protein>
<keyword evidence="2" id="KW-1185">Reference proteome</keyword>
<reference evidence="1" key="1">
    <citation type="submission" date="2022-10" db="EMBL/GenBank/DDBJ databases">
        <title>Complete Genome of Trichothecium roseum strain YXFP-22015, a Plant Pathogen Isolated from Citrus.</title>
        <authorList>
            <person name="Wang Y."/>
            <person name="Zhu L."/>
        </authorList>
    </citation>
    <scope>NUCLEOTIDE SEQUENCE</scope>
    <source>
        <strain evidence="1">YXFP-22015</strain>
    </source>
</reference>
<comment type="caution">
    <text evidence="1">The sequence shown here is derived from an EMBL/GenBank/DDBJ whole genome shotgun (WGS) entry which is preliminary data.</text>
</comment>
<dbReference type="Proteomes" id="UP001163324">
    <property type="component" value="Chromosome 4"/>
</dbReference>
<sequence>MAPNSGNGIDATYEVTQQNPTEAVARAQDDGKHHLLLAASGSVATIKIVPIIKALSSRKNISIRLILTPSASKFLDGQSAEQPSLADIARFPNVHGIYNDSSEWSPAWTRGAPILHIELRKWAHLMVIAPLSANTLAKVTTGLCDSLLTSVWRAWDTAGNIDNANAPGRRKQIICCPAMNVCMWRHPITQKQIKTLEQDWGLENDGWVEVLRPIEKTLACGDVGEGAMVSFEQIVAAIDDRLGLECTTSD</sequence>